<gene>
    <name evidence="2" type="ORF">UFOPK2658_00144</name>
    <name evidence="3" type="ORF">UFOPK2880_00234</name>
    <name evidence="4" type="ORF">UFOPK3004_00120</name>
    <name evidence="5" type="ORF">UFOPK3304_00602</name>
    <name evidence="6" type="ORF">UFOPK4134_00882</name>
</gene>
<evidence type="ECO:0000259" key="1">
    <source>
        <dbReference type="Pfam" id="PF08241"/>
    </source>
</evidence>
<dbReference type="EMBL" id="CAFBPS010000057">
    <property type="protein sequence ID" value="CAB5030028.1"/>
    <property type="molecule type" value="Genomic_DNA"/>
</dbReference>
<accession>A0A6J6UTM9</accession>
<name>A0A6J6UTM9_9ZZZZ</name>
<dbReference type="SUPFAM" id="SSF53335">
    <property type="entry name" value="S-adenosyl-L-methionine-dependent methyltransferases"/>
    <property type="match status" value="1"/>
</dbReference>
<organism evidence="3">
    <name type="scientific">freshwater metagenome</name>
    <dbReference type="NCBI Taxonomy" id="449393"/>
    <lineage>
        <taxon>unclassified sequences</taxon>
        <taxon>metagenomes</taxon>
        <taxon>ecological metagenomes</taxon>
    </lineage>
</organism>
<dbReference type="InterPro" id="IPR013216">
    <property type="entry name" value="Methyltransf_11"/>
</dbReference>
<protein>
    <submittedName>
        <fullName evidence="3">Unannotated protein</fullName>
    </submittedName>
</protein>
<dbReference type="GO" id="GO:0008757">
    <property type="term" value="F:S-adenosylmethionine-dependent methyltransferase activity"/>
    <property type="evidence" value="ECO:0007669"/>
    <property type="project" value="InterPro"/>
</dbReference>
<dbReference type="AlphaFoldDB" id="A0A6J6UTM9"/>
<sequence>MTSPDNQPDSQPDSHEYFATRMAPNAARAEVWRHVAKYLSKWINPQGALLDLAAGYGDLTGAVNASRRVAIDIHPDLATLIPSNVEAHVGDATDLSRFADNEFSTVTASNFLEHLDDDSITRCLAEVMRVLQPGGLLILIQPNYRLSAKTYFDDPTHVTIFDDKSLAECVIKNGFTLVRTEARFLPMTLKSRLSSGHKLVPLYLRLPWRPLAGQMLVIAKKS</sequence>
<reference evidence="3" key="1">
    <citation type="submission" date="2020-05" db="EMBL/GenBank/DDBJ databases">
        <authorList>
            <person name="Chiriac C."/>
            <person name="Salcher M."/>
            <person name="Ghai R."/>
            <person name="Kavagutti S V."/>
        </authorList>
    </citation>
    <scope>NUCLEOTIDE SEQUENCE</scope>
</reference>
<evidence type="ECO:0000313" key="6">
    <source>
        <dbReference type="EMBL" id="CAB5030028.1"/>
    </source>
</evidence>
<dbReference type="EMBL" id="CAEZYH010000003">
    <property type="protein sequence ID" value="CAB4706835.1"/>
    <property type="molecule type" value="Genomic_DNA"/>
</dbReference>
<feature type="domain" description="Methyltransferase type 11" evidence="1">
    <location>
        <begin position="50"/>
        <end position="139"/>
    </location>
</feature>
<dbReference type="EMBL" id="CAFAAL010000005">
    <property type="protein sequence ID" value="CAB4792449.1"/>
    <property type="molecule type" value="Genomic_DNA"/>
</dbReference>
<dbReference type="EMBL" id="CAFBLJ010000022">
    <property type="protein sequence ID" value="CAB4863692.1"/>
    <property type="molecule type" value="Genomic_DNA"/>
</dbReference>
<dbReference type="Pfam" id="PF08241">
    <property type="entry name" value="Methyltransf_11"/>
    <property type="match status" value="1"/>
</dbReference>
<proteinExistence type="predicted"/>
<evidence type="ECO:0000313" key="4">
    <source>
        <dbReference type="EMBL" id="CAB4792449.1"/>
    </source>
</evidence>
<dbReference type="CDD" id="cd02440">
    <property type="entry name" value="AdoMet_MTases"/>
    <property type="match status" value="1"/>
</dbReference>
<evidence type="ECO:0000313" key="2">
    <source>
        <dbReference type="EMBL" id="CAB4706835.1"/>
    </source>
</evidence>
<evidence type="ECO:0000313" key="3">
    <source>
        <dbReference type="EMBL" id="CAB4763112.1"/>
    </source>
</evidence>
<dbReference type="Gene3D" id="3.40.50.150">
    <property type="entry name" value="Vaccinia Virus protein VP39"/>
    <property type="match status" value="1"/>
</dbReference>
<dbReference type="EMBL" id="CAEZZP010000007">
    <property type="protein sequence ID" value="CAB4763112.1"/>
    <property type="molecule type" value="Genomic_DNA"/>
</dbReference>
<evidence type="ECO:0000313" key="5">
    <source>
        <dbReference type="EMBL" id="CAB4863692.1"/>
    </source>
</evidence>
<dbReference type="InterPro" id="IPR029063">
    <property type="entry name" value="SAM-dependent_MTases_sf"/>
</dbReference>